<sequence length="261" mass="29135">MAENQIIHHGTIFPQRPARNRLPNPVQQLLVCLPCIQQSLEDWLLRTPEPGFWSHFQIIYVQDTVNTNDCQGCHTSGRDCQMCKESRGRSIHFWGPHWPRPDRINESELPPGFPHTTTFLVHTPDPSILSDSTNHVTAIHTLKPNKNDVKRSGNTVRRYKDGRQQRGWGLSETNTYNAGPALGAGAADNRNWDDFEDVIYTAGDQGDDLPAIGSFVSYGAAFVKACGKNTYTHDSLHGTWMMNCHSSTNVGCHARSAEGLS</sequence>
<organism evidence="1 2">
    <name type="scientific">Penicillium rubens (strain ATCC 28089 / DSM 1075 / NRRL 1951 / Wisconsin 54-1255)</name>
    <name type="common">Penicillium chrysogenum</name>
    <dbReference type="NCBI Taxonomy" id="500485"/>
    <lineage>
        <taxon>Eukaryota</taxon>
        <taxon>Fungi</taxon>
        <taxon>Dikarya</taxon>
        <taxon>Ascomycota</taxon>
        <taxon>Pezizomycotina</taxon>
        <taxon>Eurotiomycetes</taxon>
        <taxon>Eurotiomycetidae</taxon>
        <taxon>Eurotiales</taxon>
        <taxon>Aspergillaceae</taxon>
        <taxon>Penicillium</taxon>
        <taxon>Penicillium chrysogenum species complex</taxon>
    </lineage>
</organism>
<evidence type="ECO:0000313" key="2">
    <source>
        <dbReference type="Proteomes" id="UP000000724"/>
    </source>
</evidence>
<protein>
    <submittedName>
        <fullName evidence="1">Uncharacterized protein</fullName>
    </submittedName>
</protein>
<evidence type="ECO:0000313" key="1">
    <source>
        <dbReference type="EMBL" id="CAP95485.1"/>
    </source>
</evidence>
<name>B6HIE5_PENRW</name>
<dbReference type="AlphaFoldDB" id="B6HIE5"/>
<dbReference type="HOGENOM" id="CLU_1065980_0_0_1"/>
<accession>B6HIE5</accession>
<dbReference type="EMBL" id="AM920436">
    <property type="protein sequence ID" value="CAP95485.1"/>
    <property type="molecule type" value="Genomic_DNA"/>
</dbReference>
<dbReference type="VEuPathDB" id="FungiDB:PCH_Pc21g05880"/>
<dbReference type="Proteomes" id="UP000000724">
    <property type="component" value="Contig Pc00c21"/>
</dbReference>
<proteinExistence type="predicted"/>
<gene>
    <name evidence="1" type="ORF">Pc21g05880</name>
    <name evidence="1" type="ORF">PCH_Pc21g05880</name>
</gene>
<reference evidence="1 2" key="1">
    <citation type="journal article" date="2008" name="Nat. Biotechnol.">
        <title>Genome sequencing and analysis of the filamentous fungus Penicillium chrysogenum.</title>
        <authorList>
            <person name="van den Berg M.A."/>
            <person name="Albang R."/>
            <person name="Albermann K."/>
            <person name="Badger J.H."/>
            <person name="Daran J.-M."/>
            <person name="Driessen A.J.M."/>
            <person name="Garcia-Estrada C."/>
            <person name="Fedorova N.D."/>
            <person name="Harris D.M."/>
            <person name="Heijne W.H.M."/>
            <person name="Joardar V.S."/>
            <person name="Kiel J.A.K.W."/>
            <person name="Kovalchuk A."/>
            <person name="Martin J.F."/>
            <person name="Nierman W.C."/>
            <person name="Nijland J.G."/>
            <person name="Pronk J.T."/>
            <person name="Roubos J.A."/>
            <person name="van der Klei I.J."/>
            <person name="van Peij N.N.M.E."/>
            <person name="Veenhuis M."/>
            <person name="von Doehren H."/>
            <person name="Wagner C."/>
            <person name="Wortman J.R."/>
            <person name="Bovenberg R.A.L."/>
        </authorList>
    </citation>
    <scope>NUCLEOTIDE SEQUENCE [LARGE SCALE GENOMIC DNA]</scope>
    <source>
        <strain evidence="2">ATCC 28089 / DSM 1075 / NRRL 1951 / Wisconsin 54-1255</strain>
    </source>
</reference>
<dbReference type="OrthoDB" id="4366996at2759"/>
<keyword evidence="2" id="KW-1185">Reference proteome</keyword>